<evidence type="ECO:0000313" key="2">
    <source>
        <dbReference type="Proteomes" id="UP000000486"/>
    </source>
</evidence>
<organism evidence="1 2">
    <name type="scientific">Listeria monocytogenes serotype 4a (strain M7)</name>
    <dbReference type="NCBI Taxonomy" id="1030009"/>
    <lineage>
        <taxon>Bacteria</taxon>
        <taxon>Bacillati</taxon>
        <taxon>Bacillota</taxon>
        <taxon>Bacilli</taxon>
        <taxon>Bacillales</taxon>
        <taxon>Listeriaceae</taxon>
        <taxon>Listeria</taxon>
    </lineage>
</organism>
<reference evidence="1 2" key="1">
    <citation type="journal article" date="2011" name="J. Bacteriol.">
        <title>Genome sequence of the nonpathogenic Listeria monocytogenes serovar 4a strain M7.</title>
        <authorList>
            <person name="Chen J."/>
            <person name="Xia Y."/>
            <person name="Cheng C."/>
            <person name="Fang C."/>
            <person name="Shan Y."/>
            <person name="Jin G."/>
            <person name="Fang W."/>
        </authorList>
    </citation>
    <scope>NUCLEOTIDE SEQUENCE [LARGE SCALE GENOMIC DNA]</scope>
    <source>
        <strain evidence="1 2">M7</strain>
    </source>
</reference>
<sequence length="71" mass="8551">MHADELKITDNYLHSNEWLNEEHKQYETIINMAFIEGRNADKLSRYKFMKNVMNQLNVAEIIHDEQIEREG</sequence>
<dbReference type="AlphaFoldDB" id="A0A0E0V0Y6"/>
<evidence type="ECO:0000313" key="1">
    <source>
        <dbReference type="EMBL" id="AEH93900.1"/>
    </source>
</evidence>
<dbReference type="EMBL" id="CP002816">
    <property type="protein sequence ID" value="AEH93900.1"/>
    <property type="molecule type" value="Genomic_DNA"/>
</dbReference>
<accession>A0A0E0V0Y6</accession>
<name>A0A0E0V0Y6_LISMM</name>
<proteinExistence type="predicted"/>
<dbReference type="HOGENOM" id="CLU_2735172_0_0_9"/>
<dbReference type="KEGG" id="lmq:LMM7_2895"/>
<protein>
    <submittedName>
        <fullName evidence="1">Uncharacterized protein</fullName>
    </submittedName>
</protein>
<dbReference type="PATRIC" id="fig|1030009.3.peg.2884"/>
<dbReference type="Proteomes" id="UP000000486">
    <property type="component" value="Chromosome"/>
</dbReference>
<gene>
    <name evidence="1" type="ordered locus">LMM7_2895</name>
</gene>